<dbReference type="PANTHER" id="PTHR16560">
    <property type="entry name" value="ALPHA-2-MACROGLOBULIN RECEPTOR-ASSOCIATED PROTEIN"/>
    <property type="match status" value="1"/>
</dbReference>
<sequence length="319" mass="37936">MLVRCLPLCFLLLATNVVCSMKFRSEKVNYIYEKALQHIADRKRLQKLEGELNKYDKVYMDAKSELHSRSTHEFTSQMEKIDKKLASLLEKYDLQQAVYAFREKMKHKNEAIASHNRKFSSELERFTDERLQQLWETAKNGKFSETELIALHGELKDAERKTKIYHDAVEDLNRVPLENSIHFDDHEALDVKRAQLKATHRDMSDHIDQLHQKIRNESASIFENDRVKRLWKAAQLNGNFSEKDLAIMKEELQHFDKQLRKVAFHKQELDARREERQKQGKMTLHAVEDLELEAKHEKIERKLRKMEKYLDAKARHVEL</sequence>
<feature type="domain" description="Alpha-2-macroglobulin RAP C-terminal" evidence="2">
    <location>
        <begin position="126"/>
        <end position="319"/>
    </location>
</feature>
<dbReference type="SUPFAM" id="SSF47045">
    <property type="entry name" value="RAP domain-like"/>
    <property type="match status" value="3"/>
</dbReference>
<dbReference type="InterPro" id="IPR010483">
    <property type="entry name" value="Alpha_2_MRAP_C"/>
</dbReference>
<keyword evidence="4" id="KW-1185">Reference proteome</keyword>
<dbReference type="GO" id="GO:0050750">
    <property type="term" value="F:low-density lipoprotein particle receptor binding"/>
    <property type="evidence" value="ECO:0007669"/>
    <property type="project" value="InterPro"/>
</dbReference>
<evidence type="ECO:0000256" key="1">
    <source>
        <dbReference type="SAM" id="SignalP"/>
    </source>
</evidence>
<dbReference type="GO" id="GO:0048019">
    <property type="term" value="F:receptor antagonist activity"/>
    <property type="evidence" value="ECO:0007669"/>
    <property type="project" value="InterPro"/>
</dbReference>
<dbReference type="STRING" id="27835.A0A0N4YJ52"/>
<dbReference type="Pfam" id="PF06401">
    <property type="entry name" value="Alpha-2-MRAP_C"/>
    <property type="match status" value="1"/>
</dbReference>
<evidence type="ECO:0000313" key="4">
    <source>
        <dbReference type="Proteomes" id="UP000271162"/>
    </source>
</evidence>
<dbReference type="GO" id="GO:0005783">
    <property type="term" value="C:endoplasmic reticulum"/>
    <property type="evidence" value="ECO:0007669"/>
    <property type="project" value="InterPro"/>
</dbReference>
<dbReference type="GO" id="GO:0008201">
    <property type="term" value="F:heparin binding"/>
    <property type="evidence" value="ECO:0007669"/>
    <property type="project" value="InterPro"/>
</dbReference>
<evidence type="ECO:0000313" key="3">
    <source>
        <dbReference type="EMBL" id="VDL80591.1"/>
    </source>
</evidence>
<dbReference type="EMBL" id="UYSL01022495">
    <property type="protein sequence ID" value="VDL80591.1"/>
    <property type="molecule type" value="Genomic_DNA"/>
</dbReference>
<organism evidence="5">
    <name type="scientific">Nippostrongylus brasiliensis</name>
    <name type="common">Rat hookworm</name>
    <dbReference type="NCBI Taxonomy" id="27835"/>
    <lineage>
        <taxon>Eukaryota</taxon>
        <taxon>Metazoa</taxon>
        <taxon>Ecdysozoa</taxon>
        <taxon>Nematoda</taxon>
        <taxon>Chromadorea</taxon>
        <taxon>Rhabditida</taxon>
        <taxon>Rhabditina</taxon>
        <taxon>Rhabditomorpha</taxon>
        <taxon>Strongyloidea</taxon>
        <taxon>Heligmosomidae</taxon>
        <taxon>Nippostrongylus</taxon>
    </lineage>
</organism>
<protein>
    <submittedName>
        <fullName evidence="5">Alpha-2-MRAP_C domain-containing protein</fullName>
    </submittedName>
</protein>
<proteinExistence type="predicted"/>
<gene>
    <name evidence="3" type="ORF">NBR_LOCUS16978</name>
</gene>
<dbReference type="Proteomes" id="UP000271162">
    <property type="component" value="Unassembled WGS sequence"/>
</dbReference>
<dbReference type="Gene3D" id="1.20.81.10">
    <property type="entry name" value="RAP domain"/>
    <property type="match status" value="3"/>
</dbReference>
<keyword evidence="1" id="KW-0732">Signal</keyword>
<dbReference type="PANTHER" id="PTHR16560:SF2">
    <property type="entry name" value="ALPHA-2-MACROGLOBULIN RECEPTOR-ASSOCIATED PROTEIN"/>
    <property type="match status" value="1"/>
</dbReference>
<dbReference type="InterPro" id="IPR038003">
    <property type="entry name" value="A2-macroglobuin_RAP"/>
</dbReference>
<feature type="chain" id="PRO_5043125751" evidence="1">
    <location>
        <begin position="21"/>
        <end position="319"/>
    </location>
</feature>
<dbReference type="InterPro" id="IPR036744">
    <property type="entry name" value="RAP_sf"/>
</dbReference>
<evidence type="ECO:0000259" key="2">
    <source>
        <dbReference type="Pfam" id="PF06401"/>
    </source>
</evidence>
<reference evidence="5" key="1">
    <citation type="submission" date="2016-04" db="UniProtKB">
        <authorList>
            <consortium name="WormBaseParasite"/>
        </authorList>
    </citation>
    <scope>IDENTIFICATION</scope>
</reference>
<name>A0A0N4YJ52_NIPBR</name>
<dbReference type="AlphaFoldDB" id="A0A0N4YJ52"/>
<accession>A0A0N4YJ52</accession>
<dbReference type="WBParaSite" id="NBR_0001697701-mRNA-1">
    <property type="protein sequence ID" value="NBR_0001697701-mRNA-1"/>
    <property type="gene ID" value="NBR_0001697701"/>
</dbReference>
<dbReference type="OMA" id="KHEKMER"/>
<dbReference type="GO" id="GO:0048259">
    <property type="term" value="P:regulation of receptor-mediated endocytosis"/>
    <property type="evidence" value="ECO:0007669"/>
    <property type="project" value="TreeGrafter"/>
</dbReference>
<reference evidence="3 4" key="2">
    <citation type="submission" date="2018-11" db="EMBL/GenBank/DDBJ databases">
        <authorList>
            <consortium name="Pathogen Informatics"/>
        </authorList>
    </citation>
    <scope>NUCLEOTIDE SEQUENCE [LARGE SCALE GENOMIC DNA]</scope>
</reference>
<evidence type="ECO:0000313" key="5">
    <source>
        <dbReference type="WBParaSite" id="NBR_0001697701-mRNA-1"/>
    </source>
</evidence>
<feature type="signal peptide" evidence="1">
    <location>
        <begin position="1"/>
        <end position="20"/>
    </location>
</feature>